<keyword evidence="3" id="KW-1185">Reference proteome</keyword>
<feature type="region of interest" description="Disordered" evidence="1">
    <location>
        <begin position="64"/>
        <end position="164"/>
    </location>
</feature>
<feature type="compositionally biased region" description="Low complexity" evidence="1">
    <location>
        <begin position="283"/>
        <end position="301"/>
    </location>
</feature>
<proteinExistence type="predicted"/>
<feature type="compositionally biased region" description="Polar residues" evidence="1">
    <location>
        <begin position="72"/>
        <end position="91"/>
    </location>
</feature>
<evidence type="ECO:0000313" key="3">
    <source>
        <dbReference type="Proteomes" id="UP000245942"/>
    </source>
</evidence>
<dbReference type="AlphaFoldDB" id="A0A316U0W9"/>
<dbReference type="GeneID" id="37017243"/>
<dbReference type="RefSeq" id="XP_025345674.1">
    <property type="nucleotide sequence ID" value="XM_025495509.1"/>
</dbReference>
<feature type="compositionally biased region" description="Polar residues" evidence="1">
    <location>
        <begin position="796"/>
        <end position="810"/>
    </location>
</feature>
<feature type="compositionally biased region" description="Low complexity" evidence="1">
    <location>
        <begin position="778"/>
        <end position="788"/>
    </location>
</feature>
<feature type="compositionally biased region" description="Basic and acidic residues" evidence="1">
    <location>
        <begin position="526"/>
        <end position="537"/>
    </location>
</feature>
<feature type="region of interest" description="Disordered" evidence="1">
    <location>
        <begin position="631"/>
        <end position="677"/>
    </location>
</feature>
<reference evidence="2 3" key="1">
    <citation type="journal article" date="2018" name="Mol. Biol. Evol.">
        <title>Broad Genomic Sampling Reveals a Smut Pathogenic Ancestry of the Fungal Clade Ustilaginomycotina.</title>
        <authorList>
            <person name="Kijpornyongpan T."/>
            <person name="Mondo S.J."/>
            <person name="Barry K."/>
            <person name="Sandor L."/>
            <person name="Lee J."/>
            <person name="Lipzen A."/>
            <person name="Pangilinan J."/>
            <person name="LaButti K."/>
            <person name="Hainaut M."/>
            <person name="Henrissat B."/>
            <person name="Grigoriev I.V."/>
            <person name="Spatafora J.W."/>
            <person name="Aime M.C."/>
        </authorList>
    </citation>
    <scope>NUCLEOTIDE SEQUENCE [LARGE SCALE GENOMIC DNA]</scope>
    <source>
        <strain evidence="2 3">MCA 4718</strain>
    </source>
</reference>
<feature type="compositionally biased region" description="Low complexity" evidence="1">
    <location>
        <begin position="401"/>
        <end position="419"/>
    </location>
</feature>
<evidence type="ECO:0000313" key="2">
    <source>
        <dbReference type="EMBL" id="PWN18514.1"/>
    </source>
</evidence>
<dbReference type="Proteomes" id="UP000245942">
    <property type="component" value="Unassembled WGS sequence"/>
</dbReference>
<sequence>MTTRAPLAPVNTNHVSTAADHNHCQVSQSGRTGTSMANQISITTESETTALHSQKVQCIDGKSGRIEEDTPHSQQLNSSDRPIAANASTTPDAPPPIQQSISKSERTGPCTAPHGQSNASEGHRLPSAPASKGPHQPFPSMSDKRSASDQCLAQRPSRPSVEGRGIATAASEETLQFDIATLKQAFTAQYHSLAAKCQGWERYAAKLKAQLEALEIDHSLMKETCAQQTMEAQRLEARVESQTKYIERLEAENGDLREMYRERENRSREVESRLSSLEERLAARAPSSAASTAASLRRAPTGSASRMASQHMEQHVQSVLKNVYQPPSPPSSVTDSSQSRTHMVGPPQDGRAAFHSSNIRYSSDDEERMQRDFRAPSPLDFGNLDNTLAQPVLYRSAQATAPSQAIARPASRASSRQAQHYGSGNMAARDEAFPPPREGGRESRLGHRRPDEGVKQHVGGSAGEARCVDDNGSAHAGEGESSELIKGSHSNGVQPLLHNDEQPYGRPHSRLNHTREGAPSPPSLDARTDNRPRGIDRTDKQVLEGAIFTNAYPSHFVRSTSALGLAAPQYPFVRSGSAASIQTVTSSNGMTGSWPHVRSSTDPLLATIHGQQATNVVRPLRRSSFHQQQQLAQMQSRRNSVTTSRLSNYSSDGGTGQIPVRRGGSRMPSSRNGSVGVHDAIPIVKDDVFSDGKQNILPATTGRKSSISSVAKARIASSRPSGAPGQGQGEQSEQNLAPQQIIGPPDGRTSALANHYNERHVPAQMLRGRDSDEVNLAPGSHFSPPSSSGREEQRDASSSTQYATSLPLSQSTNQSIIQDVSCASTSASVAEETSAIAAAEARRGAHRRLYLCLREELSPEDLQKFERYVHRYDALEIPVDGPRGLVNRVKKLLLLSDATLRERPEEWKRRKELAREFERVVSADT</sequence>
<feature type="region of interest" description="Disordered" evidence="1">
    <location>
        <begin position="695"/>
        <end position="752"/>
    </location>
</feature>
<accession>A0A316U0W9</accession>
<feature type="compositionally biased region" description="Basic and acidic residues" evidence="1">
    <location>
        <begin position="428"/>
        <end position="455"/>
    </location>
</feature>
<feature type="region of interest" description="Disordered" evidence="1">
    <location>
        <begin position="772"/>
        <end position="810"/>
    </location>
</feature>
<protein>
    <submittedName>
        <fullName evidence="2">Uncharacterized protein</fullName>
    </submittedName>
</protein>
<dbReference type="OrthoDB" id="3260940at2759"/>
<feature type="region of interest" description="Disordered" evidence="1">
    <location>
        <begin position="279"/>
        <end position="355"/>
    </location>
</feature>
<feature type="compositionally biased region" description="Polar residues" evidence="1">
    <location>
        <begin position="729"/>
        <end position="738"/>
    </location>
</feature>
<evidence type="ECO:0000256" key="1">
    <source>
        <dbReference type="SAM" id="MobiDB-lite"/>
    </source>
</evidence>
<organism evidence="2 3">
    <name type="scientific">Pseudomicrostroma glucosiphilum</name>
    <dbReference type="NCBI Taxonomy" id="1684307"/>
    <lineage>
        <taxon>Eukaryota</taxon>
        <taxon>Fungi</taxon>
        <taxon>Dikarya</taxon>
        <taxon>Basidiomycota</taxon>
        <taxon>Ustilaginomycotina</taxon>
        <taxon>Exobasidiomycetes</taxon>
        <taxon>Microstromatales</taxon>
        <taxon>Microstromatales incertae sedis</taxon>
        <taxon>Pseudomicrostroma</taxon>
    </lineage>
</organism>
<dbReference type="STRING" id="1684307.A0A316U0W9"/>
<name>A0A316U0W9_9BASI</name>
<gene>
    <name evidence="2" type="ORF">BCV69DRAFT_76481</name>
</gene>
<feature type="region of interest" description="Disordered" evidence="1">
    <location>
        <begin position="400"/>
        <end position="537"/>
    </location>
</feature>
<feature type="compositionally biased region" description="Polar residues" evidence="1">
    <location>
        <begin position="636"/>
        <end position="652"/>
    </location>
</feature>
<dbReference type="EMBL" id="KZ819336">
    <property type="protein sequence ID" value="PWN18514.1"/>
    <property type="molecule type" value="Genomic_DNA"/>
</dbReference>